<gene>
    <name evidence="1" type="ORF">H8K32_16325</name>
</gene>
<keyword evidence="2" id="KW-1185">Reference proteome</keyword>
<protein>
    <submittedName>
        <fullName evidence="1">Uncharacterized protein</fullName>
    </submittedName>
</protein>
<accession>A0A923HK14</accession>
<reference evidence="1" key="1">
    <citation type="submission" date="2020-08" db="EMBL/GenBank/DDBJ databases">
        <title>Novel species isolated from subtropical streams in China.</title>
        <authorList>
            <person name="Lu H."/>
        </authorList>
    </citation>
    <scope>NUCLEOTIDE SEQUENCE</scope>
    <source>
        <strain evidence="1">KACC 12607</strain>
    </source>
</reference>
<dbReference type="EMBL" id="JACOFV010000016">
    <property type="protein sequence ID" value="MBC3863675.1"/>
    <property type="molecule type" value="Genomic_DNA"/>
</dbReference>
<dbReference type="Proteomes" id="UP000634011">
    <property type="component" value="Unassembled WGS sequence"/>
</dbReference>
<sequence length="172" mass="19064">MIRKNLLFASSFTILTSVCSHVLAEEQLIIGRVTSITLLPSGSQSCPELNGNMKANADGTRTITLSNDCGCEETRIQVEETLLGTQTASNIKLQNRIGEWCKPNFPLLSEDLLIHIDGNMTRWSIMTNKDKKHLFNVKKFTQIGGVAVKDLTLNADQQASTEELIEKINSKK</sequence>
<evidence type="ECO:0000313" key="2">
    <source>
        <dbReference type="Proteomes" id="UP000634011"/>
    </source>
</evidence>
<proteinExistence type="predicted"/>
<name>A0A923HK14_9BURK</name>
<comment type="caution">
    <text evidence="1">The sequence shown here is derived from an EMBL/GenBank/DDBJ whole genome shotgun (WGS) entry which is preliminary data.</text>
</comment>
<evidence type="ECO:0000313" key="1">
    <source>
        <dbReference type="EMBL" id="MBC3863675.1"/>
    </source>
</evidence>
<organism evidence="1 2">
    <name type="scientific">Undibacterium jejuense</name>
    <dbReference type="NCBI Taxonomy" id="1344949"/>
    <lineage>
        <taxon>Bacteria</taxon>
        <taxon>Pseudomonadati</taxon>
        <taxon>Pseudomonadota</taxon>
        <taxon>Betaproteobacteria</taxon>
        <taxon>Burkholderiales</taxon>
        <taxon>Oxalobacteraceae</taxon>
        <taxon>Undibacterium</taxon>
    </lineage>
</organism>
<dbReference type="AlphaFoldDB" id="A0A923HK14"/>